<gene>
    <name evidence="1" type="ORF">B0A48_15531</name>
</gene>
<accession>A0A1V8SGI9</accession>
<organism evidence="1 2">
    <name type="scientific">Cryoendolithus antarcticus</name>
    <dbReference type="NCBI Taxonomy" id="1507870"/>
    <lineage>
        <taxon>Eukaryota</taxon>
        <taxon>Fungi</taxon>
        <taxon>Dikarya</taxon>
        <taxon>Ascomycota</taxon>
        <taxon>Pezizomycotina</taxon>
        <taxon>Dothideomycetes</taxon>
        <taxon>Dothideomycetidae</taxon>
        <taxon>Cladosporiales</taxon>
        <taxon>Cladosporiaceae</taxon>
        <taxon>Cryoendolithus</taxon>
    </lineage>
</organism>
<proteinExistence type="predicted"/>
<evidence type="ECO:0000313" key="2">
    <source>
        <dbReference type="Proteomes" id="UP000192596"/>
    </source>
</evidence>
<dbReference type="Proteomes" id="UP000192596">
    <property type="component" value="Unassembled WGS sequence"/>
</dbReference>
<name>A0A1V8SGI9_9PEZI</name>
<evidence type="ECO:0000313" key="1">
    <source>
        <dbReference type="EMBL" id="OQN98255.1"/>
    </source>
</evidence>
<dbReference type="InParanoid" id="A0A1V8SGI9"/>
<dbReference type="AlphaFoldDB" id="A0A1V8SGI9"/>
<protein>
    <submittedName>
        <fullName evidence="1">Uncharacterized protein</fullName>
    </submittedName>
</protein>
<dbReference type="EMBL" id="NAJO01000047">
    <property type="protein sequence ID" value="OQN98255.1"/>
    <property type="molecule type" value="Genomic_DNA"/>
</dbReference>
<keyword evidence="2" id="KW-1185">Reference proteome</keyword>
<sequence length="202" mass="21574">MPLHVYNLSQIHLTSLFTYFTPSITSATMGNPMTCGGELTTFGDMAKQLVWKAGSRSARGTNTKNSLGAVEASDIVAAMVEVAHEVIATAAQGIQVAKPTQAAASEKTATQTTDNAALREQIITNARALFEEEARASLIDTHEAVSTLLLKSSGGWPIALIAVKVSANGPSQNYIQGDRCESDLTALQSLDRIVKKRMGKHW</sequence>
<reference evidence="2" key="1">
    <citation type="submission" date="2017-03" db="EMBL/GenBank/DDBJ databases">
        <title>Genomes of endolithic fungi from Antarctica.</title>
        <authorList>
            <person name="Coleine C."/>
            <person name="Masonjones S."/>
            <person name="Stajich J.E."/>
        </authorList>
    </citation>
    <scope>NUCLEOTIDE SEQUENCE [LARGE SCALE GENOMIC DNA]</scope>
    <source>
        <strain evidence="2">CCFEE 5527</strain>
    </source>
</reference>
<comment type="caution">
    <text evidence="1">The sequence shown here is derived from an EMBL/GenBank/DDBJ whole genome shotgun (WGS) entry which is preliminary data.</text>
</comment>